<comment type="subcellular location">
    <subcellularLocation>
        <location evidence="1">Cytoplasm</location>
    </subcellularLocation>
</comment>
<dbReference type="InterPro" id="IPR004013">
    <property type="entry name" value="PHP_dom"/>
</dbReference>
<comment type="catalytic activity">
    <reaction evidence="12">
        <text>DNA(n) + a 2'-deoxyribonucleoside 5'-triphosphate = DNA(n+1) + diphosphate</text>
        <dbReference type="Rhea" id="RHEA:22508"/>
        <dbReference type="Rhea" id="RHEA-COMP:17339"/>
        <dbReference type="Rhea" id="RHEA-COMP:17340"/>
        <dbReference type="ChEBI" id="CHEBI:33019"/>
        <dbReference type="ChEBI" id="CHEBI:61560"/>
        <dbReference type="ChEBI" id="CHEBI:173112"/>
        <dbReference type="EC" id="2.7.7.7"/>
    </reaction>
</comment>
<evidence type="ECO:0000256" key="7">
    <source>
        <dbReference type="ARBA" id="ARBA00022695"/>
    </source>
</evidence>
<keyword evidence="8" id="KW-0235">DNA replication</keyword>
<dbReference type="Gene3D" id="3.20.20.140">
    <property type="entry name" value="Metal-dependent hydrolases"/>
    <property type="match status" value="1"/>
</dbReference>
<feature type="domain" description="Polymerase/histidinol phosphatase N-terminal" evidence="14">
    <location>
        <begin position="5"/>
        <end position="72"/>
    </location>
</feature>
<dbReference type="NCBIfam" id="TIGR00594">
    <property type="entry name" value="polc"/>
    <property type="match status" value="1"/>
</dbReference>
<gene>
    <name evidence="15" type="ORF">UFOPK1788_00350</name>
</gene>
<dbReference type="SMART" id="SM00481">
    <property type="entry name" value="POLIIIAc"/>
    <property type="match status" value="1"/>
</dbReference>
<dbReference type="GO" id="GO:0003676">
    <property type="term" value="F:nucleic acid binding"/>
    <property type="evidence" value="ECO:0007669"/>
    <property type="project" value="InterPro"/>
</dbReference>
<dbReference type="GO" id="GO:0003887">
    <property type="term" value="F:DNA-directed DNA polymerase activity"/>
    <property type="evidence" value="ECO:0007669"/>
    <property type="project" value="UniProtKB-KW"/>
</dbReference>
<dbReference type="HAMAP" id="MF_01902">
    <property type="entry name" value="DNApol_error_prone"/>
    <property type="match status" value="1"/>
</dbReference>
<protein>
    <recommendedName>
        <fullName evidence="4">Error-prone DNA polymerase</fullName>
        <ecNumber evidence="3">2.7.7.7</ecNumber>
    </recommendedName>
</protein>
<dbReference type="InterPro" id="IPR016195">
    <property type="entry name" value="Pol/histidinol_Pase-like"/>
</dbReference>
<dbReference type="Gene3D" id="2.40.50.140">
    <property type="entry name" value="Nucleic acid-binding proteins"/>
    <property type="match status" value="1"/>
</dbReference>
<feature type="region of interest" description="Disordered" evidence="13">
    <location>
        <begin position="807"/>
        <end position="837"/>
    </location>
</feature>
<dbReference type="GO" id="GO:0005737">
    <property type="term" value="C:cytoplasm"/>
    <property type="evidence" value="ECO:0007669"/>
    <property type="project" value="UniProtKB-SubCell"/>
</dbReference>
<dbReference type="Pfam" id="PF17657">
    <property type="entry name" value="DNA_pol3_finger"/>
    <property type="match status" value="1"/>
</dbReference>
<evidence type="ECO:0000256" key="12">
    <source>
        <dbReference type="ARBA" id="ARBA00049244"/>
    </source>
</evidence>
<evidence type="ECO:0000256" key="11">
    <source>
        <dbReference type="ARBA" id="ARBA00023204"/>
    </source>
</evidence>
<dbReference type="InterPro" id="IPR011708">
    <property type="entry name" value="DNA_pol3_alpha_NTPase_dom"/>
</dbReference>
<dbReference type="InterPro" id="IPR012340">
    <property type="entry name" value="NA-bd_OB-fold"/>
</dbReference>
<dbReference type="Pfam" id="PF01336">
    <property type="entry name" value="tRNA_anti-codon"/>
    <property type="match status" value="1"/>
</dbReference>
<sequence>MPRYAELHAHTAFSFLDGVSLPEKLIAESIRLGLSGLAITDHDGFHGAARFAEAAEGTGLATVFGSELTLRAETDTHLLVLARGQAGYHRLAGAITEAHLSGGAKHEPRYDLDALTAAAEGSWHILTGCRRGAVRSELPEHRAPNDNDIRRAGIALDELVDRFGHDSVSVELFIRGLPLDDIHNDILWQLAHERKLSVVATGNVHYATPAEYQLATAFAALGSKRSLTDADGYLSPGPVQRLRSPEEMARLFARYPGAVERAADLAQELAFELKKATPHLPSFDLPDGQTPMGKLRELVAEATPRKYPDAPAETLSRIDRELTVIEELDFPGYFLIVHDIVQFARSRRILCQGRGSAANSAVCFLLDITAVDSIYYGLPFERFLSAMRDEPPDIDVDFDTDRREEVIQYVFNKYGRRNAAQVANVITYRPKNAIRDIARAFGHGLDDQNAWSKLVERWRGIDPAEVPEIPAHIVALAHETLTLPRHLGIHSGGMVLTREPVGEVVPIEHARMPGRTVLQWDKDDCAYMGLVKFDLLGLGMLGAINQVFVEIENRFGETWELGTIPREEPAVYDSMCRADVIGVFQIESRAQMGLLPRLKPRCFYDLAIEIAMVRPGPIQGGSVHPYIRRRTGVEPVVYDHPRLEPVLARTLGIPVFQEQLMQMAMAVGGCSAADADVIRRSIGSKRGIERLATIKETLYNGMASNGISGAAADRIYGSLEAFANFGFAESHSLAFSLLVYVSAWLKVHYPAAFLVGLMRSQPMGFYSSATLAADAERHGVEVRVPCIVRSGVESGLEPLTTGANGVTGRDSCLHHNNGPVPPFDRSKPDETAEHRRDGNLAVRMGIADVRGIGRSLAERIVTERAERGPFKGLHDLVRRTGLERTHLENLATAGAFDGWGLSRRNALWQAGHAAHSRAEYLAGLEHTISVPLFDDLTDFDAMVQDRWATGVSPGRHPLQFRRDDLATRGVLTVSDLGSTEPDRRCEVAGLVTHRQRPSTAKGITFINLEDETGVVNVVCSQGLWKAYRPVARSSGALVVRGIVQRSPEGVISIVADRLEPLEFSGTHQSRDFR</sequence>
<dbReference type="AlphaFoldDB" id="A0A6J6FGB6"/>
<dbReference type="Gene3D" id="1.10.150.870">
    <property type="match status" value="1"/>
</dbReference>
<dbReference type="SUPFAM" id="SSF89550">
    <property type="entry name" value="PHP domain-like"/>
    <property type="match status" value="1"/>
</dbReference>
<evidence type="ECO:0000259" key="14">
    <source>
        <dbReference type="SMART" id="SM00481"/>
    </source>
</evidence>
<dbReference type="GO" id="GO:0008408">
    <property type="term" value="F:3'-5' exonuclease activity"/>
    <property type="evidence" value="ECO:0007669"/>
    <property type="project" value="InterPro"/>
</dbReference>
<dbReference type="InterPro" id="IPR023073">
    <property type="entry name" value="DnaE2"/>
</dbReference>
<comment type="similarity">
    <text evidence="2">Belongs to the DNA polymerase type-C family. DnaE2 subfamily.</text>
</comment>
<evidence type="ECO:0000256" key="10">
    <source>
        <dbReference type="ARBA" id="ARBA00022932"/>
    </source>
</evidence>
<dbReference type="Pfam" id="PF07733">
    <property type="entry name" value="DNA_pol3_alpha"/>
    <property type="match status" value="1"/>
</dbReference>
<name>A0A6J6FGB6_9ZZZZ</name>
<dbReference type="EMBL" id="CAEZUE010000029">
    <property type="protein sequence ID" value="CAB4587932.1"/>
    <property type="molecule type" value="Genomic_DNA"/>
</dbReference>
<evidence type="ECO:0000256" key="3">
    <source>
        <dbReference type="ARBA" id="ARBA00012417"/>
    </source>
</evidence>
<dbReference type="SUPFAM" id="SSF47781">
    <property type="entry name" value="RuvA domain 2-like"/>
    <property type="match status" value="1"/>
</dbReference>
<dbReference type="InterPro" id="IPR004365">
    <property type="entry name" value="NA-bd_OB_tRNA"/>
</dbReference>
<keyword evidence="7" id="KW-0548">Nucleotidyltransferase</keyword>
<evidence type="ECO:0000256" key="4">
    <source>
        <dbReference type="ARBA" id="ARBA00017273"/>
    </source>
</evidence>
<dbReference type="PANTHER" id="PTHR32294">
    <property type="entry name" value="DNA POLYMERASE III SUBUNIT ALPHA"/>
    <property type="match status" value="1"/>
</dbReference>
<feature type="compositionally biased region" description="Basic and acidic residues" evidence="13">
    <location>
        <begin position="824"/>
        <end position="837"/>
    </location>
</feature>
<keyword evidence="6" id="KW-0808">Transferase</keyword>
<accession>A0A6J6FGB6</accession>
<dbReference type="GO" id="GO:0006281">
    <property type="term" value="P:DNA repair"/>
    <property type="evidence" value="ECO:0007669"/>
    <property type="project" value="UniProtKB-KW"/>
</dbReference>
<dbReference type="InterPro" id="IPR003141">
    <property type="entry name" value="Pol/His_phosphatase_N"/>
</dbReference>
<dbReference type="CDD" id="cd07431">
    <property type="entry name" value="PHP_PolIIIA"/>
    <property type="match status" value="1"/>
</dbReference>
<evidence type="ECO:0000256" key="6">
    <source>
        <dbReference type="ARBA" id="ARBA00022679"/>
    </source>
</evidence>
<evidence type="ECO:0000256" key="9">
    <source>
        <dbReference type="ARBA" id="ARBA00022763"/>
    </source>
</evidence>
<dbReference type="InterPro" id="IPR040982">
    <property type="entry name" value="DNA_pol3_finger"/>
</dbReference>
<evidence type="ECO:0000256" key="8">
    <source>
        <dbReference type="ARBA" id="ARBA00022705"/>
    </source>
</evidence>
<evidence type="ECO:0000256" key="5">
    <source>
        <dbReference type="ARBA" id="ARBA00022490"/>
    </source>
</evidence>
<evidence type="ECO:0000256" key="2">
    <source>
        <dbReference type="ARBA" id="ARBA00007391"/>
    </source>
</evidence>
<keyword evidence="5" id="KW-0963">Cytoplasm</keyword>
<dbReference type="PANTHER" id="PTHR32294:SF4">
    <property type="entry name" value="ERROR-PRONE DNA POLYMERASE"/>
    <property type="match status" value="1"/>
</dbReference>
<keyword evidence="10" id="KW-0239">DNA-directed DNA polymerase</keyword>
<proteinExistence type="inferred from homology"/>
<dbReference type="CDD" id="cd04485">
    <property type="entry name" value="DnaE_OBF"/>
    <property type="match status" value="1"/>
</dbReference>
<organism evidence="15">
    <name type="scientific">freshwater metagenome</name>
    <dbReference type="NCBI Taxonomy" id="449393"/>
    <lineage>
        <taxon>unclassified sequences</taxon>
        <taxon>metagenomes</taxon>
        <taxon>ecological metagenomes</taxon>
    </lineage>
</organism>
<dbReference type="InterPro" id="IPR029460">
    <property type="entry name" value="DNAPol_HHH"/>
</dbReference>
<dbReference type="GO" id="GO:0006260">
    <property type="term" value="P:DNA replication"/>
    <property type="evidence" value="ECO:0007669"/>
    <property type="project" value="UniProtKB-KW"/>
</dbReference>
<evidence type="ECO:0000313" key="15">
    <source>
        <dbReference type="EMBL" id="CAB4587932.1"/>
    </source>
</evidence>
<keyword evidence="11" id="KW-0234">DNA repair</keyword>
<dbReference type="Pfam" id="PF14579">
    <property type="entry name" value="HHH_6"/>
    <property type="match status" value="1"/>
</dbReference>
<reference evidence="15" key="1">
    <citation type="submission" date="2020-05" db="EMBL/GenBank/DDBJ databases">
        <authorList>
            <person name="Chiriac C."/>
            <person name="Salcher M."/>
            <person name="Ghai R."/>
            <person name="Kavagutti S V."/>
        </authorList>
    </citation>
    <scope>NUCLEOTIDE SEQUENCE</scope>
</reference>
<dbReference type="EC" id="2.7.7.7" evidence="3"/>
<dbReference type="NCBIfam" id="NF004225">
    <property type="entry name" value="PRK05672.1"/>
    <property type="match status" value="1"/>
</dbReference>
<evidence type="ECO:0000256" key="1">
    <source>
        <dbReference type="ARBA" id="ARBA00004496"/>
    </source>
</evidence>
<dbReference type="InterPro" id="IPR010994">
    <property type="entry name" value="RuvA_2-like"/>
</dbReference>
<dbReference type="InterPro" id="IPR004805">
    <property type="entry name" value="DnaE2/DnaE/PolC"/>
</dbReference>
<evidence type="ECO:0000256" key="13">
    <source>
        <dbReference type="SAM" id="MobiDB-lite"/>
    </source>
</evidence>
<dbReference type="Pfam" id="PF02811">
    <property type="entry name" value="PHP"/>
    <property type="match status" value="1"/>
</dbReference>
<keyword evidence="9" id="KW-0227">DNA damage</keyword>